<keyword evidence="3" id="KW-1185">Reference proteome</keyword>
<evidence type="ECO:0000313" key="3">
    <source>
        <dbReference type="Proteomes" id="UP001176941"/>
    </source>
</evidence>
<evidence type="ECO:0008006" key="4">
    <source>
        <dbReference type="Google" id="ProtNLM"/>
    </source>
</evidence>
<feature type="compositionally biased region" description="Gly residues" evidence="1">
    <location>
        <begin position="102"/>
        <end position="113"/>
    </location>
</feature>
<dbReference type="Proteomes" id="UP001176941">
    <property type="component" value="Chromosome 9"/>
</dbReference>
<proteinExistence type="predicted"/>
<feature type="region of interest" description="Disordered" evidence="1">
    <location>
        <begin position="51"/>
        <end position="138"/>
    </location>
</feature>
<name>A0ABN9A4Q2_RANTA</name>
<dbReference type="EMBL" id="OX459945">
    <property type="protein sequence ID" value="CAI9179823.1"/>
    <property type="molecule type" value="Genomic_DNA"/>
</dbReference>
<gene>
    <name evidence="2" type="ORF">MRATA1EN1_LOCUS28785</name>
</gene>
<organism evidence="2 3">
    <name type="scientific">Rangifer tarandus platyrhynchus</name>
    <name type="common">Svalbard reindeer</name>
    <dbReference type="NCBI Taxonomy" id="3082113"/>
    <lineage>
        <taxon>Eukaryota</taxon>
        <taxon>Metazoa</taxon>
        <taxon>Chordata</taxon>
        <taxon>Craniata</taxon>
        <taxon>Vertebrata</taxon>
        <taxon>Euteleostomi</taxon>
        <taxon>Mammalia</taxon>
        <taxon>Eutheria</taxon>
        <taxon>Laurasiatheria</taxon>
        <taxon>Artiodactyla</taxon>
        <taxon>Ruminantia</taxon>
        <taxon>Pecora</taxon>
        <taxon>Cervidae</taxon>
        <taxon>Odocoileinae</taxon>
        <taxon>Rangifer</taxon>
    </lineage>
</organism>
<protein>
    <recommendedName>
        <fullName evidence="4">Collagen alpha-1(I) chain-like</fullName>
    </recommendedName>
</protein>
<reference evidence="2" key="1">
    <citation type="submission" date="2023-04" db="EMBL/GenBank/DDBJ databases">
        <authorList>
            <consortium name="ELIXIR-Norway"/>
        </authorList>
    </citation>
    <scope>NUCLEOTIDE SEQUENCE [LARGE SCALE GENOMIC DNA]</scope>
</reference>
<evidence type="ECO:0000256" key="1">
    <source>
        <dbReference type="SAM" id="MobiDB-lite"/>
    </source>
</evidence>
<sequence length="296" mass="30631">MPLAAAGRTKGERRPELCLLAVPEISETTCTTDVAESRARTCRHVSARGCREGASGSLGLQRPPRFFQEASRSQAREGRPPAPGSRGSGSTRLLRRVPAPGTPGGGAGCGLAAGGARERAPRSSGTLPPDSRPHGCGASPGGGEGGGCFWAWAWGCCGRRLTPCPILECYSVTDNRVTRAAADVLTASIGRRNKEGRGPSAGLSQPGAPARSDWLPRFLGGSEGEEGAPGGRAKGDRGRALGPPRGRKQPEGSHQGEMQKEAERTVCQVCPAGTAQRVGGAREDFSLEKDKCVKGS</sequence>
<evidence type="ECO:0000313" key="2">
    <source>
        <dbReference type="EMBL" id="CAI9179823.1"/>
    </source>
</evidence>
<accession>A0ABN9A4Q2</accession>
<feature type="region of interest" description="Disordered" evidence="1">
    <location>
        <begin position="191"/>
        <end position="263"/>
    </location>
</feature>
<feature type="compositionally biased region" description="Low complexity" evidence="1">
    <location>
        <begin position="84"/>
        <end position="99"/>
    </location>
</feature>